<evidence type="ECO:0000313" key="1">
    <source>
        <dbReference type="EMBL" id="CAB0041704.1"/>
    </source>
</evidence>
<gene>
    <name evidence="1" type="ORF">TBRA_LOCUS13363</name>
</gene>
<dbReference type="EMBL" id="CADCXV010001128">
    <property type="protein sequence ID" value="CAB0041704.1"/>
    <property type="molecule type" value="Genomic_DNA"/>
</dbReference>
<sequence length="79" mass="8740">MLNKYTICAVSNICLIIPQHLCLCIKFNRVTNTNILVCNSHGYIKKMRVKMRASTAAAASYRYAQATEAFPAACCGHDV</sequence>
<proteinExistence type="predicted"/>
<evidence type="ECO:0000313" key="2">
    <source>
        <dbReference type="Proteomes" id="UP000479190"/>
    </source>
</evidence>
<keyword evidence="2" id="KW-1185">Reference proteome</keyword>
<dbReference type="AlphaFoldDB" id="A0A6H5IWI4"/>
<name>A0A6H5IWI4_9HYME</name>
<organism evidence="1 2">
    <name type="scientific">Trichogramma brassicae</name>
    <dbReference type="NCBI Taxonomy" id="86971"/>
    <lineage>
        <taxon>Eukaryota</taxon>
        <taxon>Metazoa</taxon>
        <taxon>Ecdysozoa</taxon>
        <taxon>Arthropoda</taxon>
        <taxon>Hexapoda</taxon>
        <taxon>Insecta</taxon>
        <taxon>Pterygota</taxon>
        <taxon>Neoptera</taxon>
        <taxon>Endopterygota</taxon>
        <taxon>Hymenoptera</taxon>
        <taxon>Apocrita</taxon>
        <taxon>Proctotrupomorpha</taxon>
        <taxon>Chalcidoidea</taxon>
        <taxon>Trichogrammatidae</taxon>
        <taxon>Trichogramma</taxon>
    </lineage>
</organism>
<dbReference type="Proteomes" id="UP000479190">
    <property type="component" value="Unassembled WGS sequence"/>
</dbReference>
<reference evidence="1 2" key="1">
    <citation type="submission" date="2020-02" db="EMBL/GenBank/DDBJ databases">
        <authorList>
            <person name="Ferguson B K."/>
        </authorList>
    </citation>
    <scope>NUCLEOTIDE SEQUENCE [LARGE SCALE GENOMIC DNA]</scope>
</reference>
<protein>
    <submittedName>
        <fullName evidence="1">Uncharacterized protein</fullName>
    </submittedName>
</protein>
<accession>A0A6H5IWI4</accession>